<dbReference type="EC" id="1.4.3.-" evidence="1"/>
<keyword evidence="4" id="KW-1185">Reference proteome</keyword>
<dbReference type="GO" id="GO:0005507">
    <property type="term" value="F:copper ion binding"/>
    <property type="evidence" value="ECO:0007669"/>
    <property type="project" value="InterPro"/>
</dbReference>
<feature type="domain" description="Copper amine oxidase catalytic" evidence="2">
    <location>
        <begin position="4"/>
        <end position="120"/>
    </location>
</feature>
<dbReference type="Pfam" id="PF01179">
    <property type="entry name" value="Cu_amine_oxid"/>
    <property type="match status" value="1"/>
</dbReference>
<evidence type="ECO:0000256" key="1">
    <source>
        <dbReference type="RuleBase" id="RU000672"/>
    </source>
</evidence>
<organism evidence="3 4">
    <name type="scientific">Bugula neritina</name>
    <name type="common">Brown bryozoan</name>
    <name type="synonym">Sertularia neritina</name>
    <dbReference type="NCBI Taxonomy" id="10212"/>
    <lineage>
        <taxon>Eukaryota</taxon>
        <taxon>Metazoa</taxon>
        <taxon>Spiralia</taxon>
        <taxon>Lophotrochozoa</taxon>
        <taxon>Bryozoa</taxon>
        <taxon>Gymnolaemata</taxon>
        <taxon>Cheilostomatida</taxon>
        <taxon>Flustrina</taxon>
        <taxon>Buguloidea</taxon>
        <taxon>Bugulidae</taxon>
        <taxon>Bugula</taxon>
    </lineage>
</organism>
<dbReference type="AlphaFoldDB" id="A0A7J7KRQ9"/>
<comment type="PTM">
    <text evidence="1">Topaquinone (TPQ) is generated by copper-dependent autoxidation of a specific tyrosyl residue.</text>
</comment>
<keyword evidence="1" id="KW-0479">Metal-binding</keyword>
<dbReference type="SUPFAM" id="SSF49998">
    <property type="entry name" value="Amine oxidase catalytic domain"/>
    <property type="match status" value="1"/>
</dbReference>
<comment type="cofactor">
    <cofactor evidence="1">
        <name>Cu cation</name>
        <dbReference type="ChEBI" id="CHEBI:23378"/>
    </cofactor>
    <text evidence="1">Contains 1 topaquinone per subunit.</text>
</comment>
<proteinExistence type="inferred from homology"/>
<dbReference type="InterPro" id="IPR049947">
    <property type="entry name" value="Cu_Am_Ox_Cu-bd"/>
</dbReference>
<dbReference type="Gene3D" id="2.70.98.20">
    <property type="entry name" value="Copper amine oxidase, catalytic domain"/>
    <property type="match status" value="1"/>
</dbReference>
<dbReference type="OrthoDB" id="5379943at2759"/>
<name>A0A7J7KRQ9_BUGNE</name>
<keyword evidence="1" id="KW-0801">TPQ</keyword>
<dbReference type="PANTHER" id="PTHR10638">
    <property type="entry name" value="COPPER AMINE OXIDASE"/>
    <property type="match status" value="1"/>
</dbReference>
<protein>
    <recommendedName>
        <fullName evidence="1">Amine oxidase</fullName>
        <ecNumber evidence="1">1.4.3.-</ecNumber>
    </recommendedName>
</protein>
<evidence type="ECO:0000259" key="2">
    <source>
        <dbReference type="Pfam" id="PF01179"/>
    </source>
</evidence>
<gene>
    <name evidence="3" type="ORF">EB796_000845</name>
</gene>
<accession>A0A7J7KRQ9</accession>
<keyword evidence="1" id="KW-0560">Oxidoreductase</keyword>
<dbReference type="GO" id="GO:0048038">
    <property type="term" value="F:quinone binding"/>
    <property type="evidence" value="ECO:0007669"/>
    <property type="project" value="InterPro"/>
</dbReference>
<evidence type="ECO:0000313" key="3">
    <source>
        <dbReference type="EMBL" id="KAF6040862.1"/>
    </source>
</evidence>
<dbReference type="GO" id="GO:0005886">
    <property type="term" value="C:plasma membrane"/>
    <property type="evidence" value="ECO:0007669"/>
    <property type="project" value="TreeGrafter"/>
</dbReference>
<dbReference type="InterPro" id="IPR000269">
    <property type="entry name" value="Cu_amine_oxidase"/>
</dbReference>
<dbReference type="InterPro" id="IPR015798">
    <property type="entry name" value="Cu_amine_oxidase_C"/>
</dbReference>
<dbReference type="InterPro" id="IPR036460">
    <property type="entry name" value="Cu_amine_oxidase_C_sf"/>
</dbReference>
<comment type="caution">
    <text evidence="3">The sequence shown here is derived from an EMBL/GenBank/DDBJ whole genome shotgun (WGS) entry which is preliminary data.</text>
</comment>
<evidence type="ECO:0000313" key="4">
    <source>
        <dbReference type="Proteomes" id="UP000593567"/>
    </source>
</evidence>
<dbReference type="PANTHER" id="PTHR10638:SF20">
    <property type="entry name" value="AMINE OXIDASE"/>
    <property type="match status" value="1"/>
</dbReference>
<sequence>MLLAGYRIHSGNFVNVVIPDDPVFNAASWVRHQVAVTKYKDSERSTLSFFSQGDPFNPPVSLSHFQEDNESILDQDLVCWITLGVNHVPTSEDVPVTTTAGKSMSFYLIPYNYFEEDPSISSKDAQVEYPST</sequence>
<reference evidence="3" key="1">
    <citation type="submission" date="2020-06" db="EMBL/GenBank/DDBJ databases">
        <title>Draft genome of Bugula neritina, a colonial animal packing powerful symbionts and potential medicines.</title>
        <authorList>
            <person name="Rayko M."/>
        </authorList>
    </citation>
    <scope>NUCLEOTIDE SEQUENCE [LARGE SCALE GENOMIC DNA]</scope>
    <source>
        <strain evidence="3">Kwan_BN1</strain>
    </source>
</reference>
<dbReference type="EMBL" id="VXIV02000096">
    <property type="protein sequence ID" value="KAF6040862.1"/>
    <property type="molecule type" value="Genomic_DNA"/>
</dbReference>
<comment type="similarity">
    <text evidence="1">Belongs to the copper/topaquinone oxidase family.</text>
</comment>
<dbReference type="GO" id="GO:0008131">
    <property type="term" value="F:primary methylamine oxidase activity"/>
    <property type="evidence" value="ECO:0007669"/>
    <property type="project" value="InterPro"/>
</dbReference>
<dbReference type="PROSITE" id="PS01165">
    <property type="entry name" value="COPPER_AMINE_OXID_2"/>
    <property type="match status" value="1"/>
</dbReference>
<keyword evidence="1" id="KW-0186">Copper</keyword>
<dbReference type="Proteomes" id="UP000593567">
    <property type="component" value="Unassembled WGS sequence"/>
</dbReference>
<dbReference type="GO" id="GO:0009308">
    <property type="term" value="P:amine metabolic process"/>
    <property type="evidence" value="ECO:0007669"/>
    <property type="project" value="UniProtKB-UniRule"/>
</dbReference>